<dbReference type="InterPro" id="IPR050289">
    <property type="entry name" value="TorD/DmsD_chaperones"/>
</dbReference>
<evidence type="ECO:0000313" key="2">
    <source>
        <dbReference type="EMBL" id="QRZ12747.1"/>
    </source>
</evidence>
<accession>A0ABX7JJE3</accession>
<keyword evidence="1" id="KW-0143">Chaperone</keyword>
<evidence type="ECO:0000256" key="1">
    <source>
        <dbReference type="ARBA" id="ARBA00023186"/>
    </source>
</evidence>
<dbReference type="EMBL" id="CP070368">
    <property type="protein sequence ID" value="QRZ12747.1"/>
    <property type="molecule type" value="Genomic_DNA"/>
</dbReference>
<gene>
    <name evidence="2" type="ORF">JWJ88_09015</name>
</gene>
<dbReference type="RefSeq" id="WP_205293774.1">
    <property type="nucleotide sequence ID" value="NZ_CP070368.1"/>
</dbReference>
<protein>
    <submittedName>
        <fullName evidence="2">Molecular chaperone TorD family protein</fullName>
    </submittedName>
</protein>
<dbReference type="Gene3D" id="1.10.3480.10">
    <property type="entry name" value="TorD-like"/>
    <property type="match status" value="1"/>
</dbReference>
<name>A0ABX7JJE3_9RHOB</name>
<dbReference type="SUPFAM" id="SSF89155">
    <property type="entry name" value="TorD-like"/>
    <property type="match status" value="1"/>
</dbReference>
<dbReference type="PANTHER" id="PTHR34227">
    <property type="entry name" value="CHAPERONE PROTEIN YCDY"/>
    <property type="match status" value="1"/>
</dbReference>
<sequence length="256" mass="28296">MTTATPIALASEEAWRFALWAEVLAPLIRLHDREPDQPLIDALLDADFPAVIGVLTEGREDASVTLSFARVLSGLPRPVPEAVLDELATDYTDAYLTHGFRAAPTGSVWMTEDHLERQEPMFAVRDFYAHYGLSVPDWRLRSEDHIVHELQFVTHLLGVGTLTALQDAAFFLDHHLLPWVPDYCVKIAANARHPFLAGVALVTRTLLLALRDDVARATGIAPDILPHAWTTEGARAARQAEADEDRPFVPGLAASW</sequence>
<evidence type="ECO:0000313" key="3">
    <source>
        <dbReference type="Proteomes" id="UP000663629"/>
    </source>
</evidence>
<dbReference type="InterPro" id="IPR020945">
    <property type="entry name" value="DMSO/NO3_reduct_chaperone"/>
</dbReference>
<reference evidence="2 3" key="1">
    <citation type="submission" date="2021-02" db="EMBL/GenBank/DDBJ databases">
        <title>Paracoccus methylovroum sp.nov., a new methanol and methylamine utilizing methylotrophic denitrifer.</title>
        <authorList>
            <person name="Timsy T."/>
            <person name="Behrendt U."/>
            <person name="Ulrich A."/>
            <person name="Spanner T."/>
            <person name="Foesel B.U."/>
            <person name="Horn M.A."/>
            <person name="Kolb S."/>
        </authorList>
    </citation>
    <scope>NUCLEOTIDE SEQUENCE [LARGE SCALE GENOMIC DNA]</scope>
    <source>
        <strain evidence="2 3">H4-D09</strain>
    </source>
</reference>
<organism evidence="2 3">
    <name type="scientific">Paracoccus methylovorus</name>
    <dbReference type="NCBI Taxonomy" id="2812658"/>
    <lineage>
        <taxon>Bacteria</taxon>
        <taxon>Pseudomonadati</taxon>
        <taxon>Pseudomonadota</taxon>
        <taxon>Alphaproteobacteria</taxon>
        <taxon>Rhodobacterales</taxon>
        <taxon>Paracoccaceae</taxon>
        <taxon>Paracoccus</taxon>
    </lineage>
</organism>
<proteinExistence type="predicted"/>
<dbReference type="InterPro" id="IPR036411">
    <property type="entry name" value="TorD-like_sf"/>
</dbReference>
<dbReference type="Pfam" id="PF02613">
    <property type="entry name" value="Nitrate_red_del"/>
    <property type="match status" value="1"/>
</dbReference>
<dbReference type="PANTHER" id="PTHR34227:SF1">
    <property type="entry name" value="DIMETHYL SULFOXIDE REDUCTASE CHAPERONE-RELATED"/>
    <property type="match status" value="1"/>
</dbReference>
<keyword evidence="3" id="KW-1185">Reference proteome</keyword>
<dbReference type="Proteomes" id="UP000663629">
    <property type="component" value="Chromosome 1"/>
</dbReference>